<dbReference type="InterPro" id="IPR000962">
    <property type="entry name" value="Znf_DskA_TraR"/>
</dbReference>
<dbReference type="SUPFAM" id="SSF109635">
    <property type="entry name" value="DnaK suppressor protein DksA, alpha-hairpin domain"/>
    <property type="match status" value="1"/>
</dbReference>
<dbReference type="PANTHER" id="PTHR33823">
    <property type="entry name" value="RNA POLYMERASE-BINDING TRANSCRIPTION FACTOR DKSA-RELATED"/>
    <property type="match status" value="1"/>
</dbReference>
<feature type="zinc finger region" description="dksA C4-type" evidence="4">
    <location>
        <begin position="86"/>
        <end position="110"/>
    </location>
</feature>
<organism evidence="6">
    <name type="scientific">Sulfurihydrogenibium azorense</name>
    <dbReference type="NCBI Taxonomy" id="309806"/>
    <lineage>
        <taxon>Bacteria</taxon>
        <taxon>Pseudomonadati</taxon>
        <taxon>Aquificota</taxon>
        <taxon>Aquificia</taxon>
        <taxon>Aquificales</taxon>
        <taxon>Hydrogenothermaceae</taxon>
        <taxon>Sulfurihydrogenibium</taxon>
    </lineage>
</organism>
<evidence type="ECO:0000256" key="3">
    <source>
        <dbReference type="ARBA" id="ARBA00022833"/>
    </source>
</evidence>
<reference evidence="6" key="1">
    <citation type="journal article" date="2020" name="mSystems">
        <title>Genome- and Community-Level Interaction Insights into Carbon Utilization and Element Cycling Functions of Hydrothermarchaeota in Hydrothermal Sediment.</title>
        <authorList>
            <person name="Zhou Z."/>
            <person name="Liu Y."/>
            <person name="Xu W."/>
            <person name="Pan J."/>
            <person name="Luo Z.H."/>
            <person name="Li M."/>
        </authorList>
    </citation>
    <scope>NUCLEOTIDE SEQUENCE [LARGE SCALE GENOMIC DNA]</scope>
    <source>
        <strain evidence="6">SpSt-1257</strain>
    </source>
</reference>
<dbReference type="InterPro" id="IPR037187">
    <property type="entry name" value="DnaK_N"/>
</dbReference>
<evidence type="ECO:0000256" key="1">
    <source>
        <dbReference type="ARBA" id="ARBA00022723"/>
    </source>
</evidence>
<evidence type="ECO:0000256" key="4">
    <source>
        <dbReference type="PROSITE-ProRule" id="PRU00510"/>
    </source>
</evidence>
<dbReference type="PANTHER" id="PTHR33823:SF4">
    <property type="entry name" value="GENERAL STRESS PROTEIN 16O"/>
    <property type="match status" value="1"/>
</dbReference>
<name>A0A831YBH2_9AQUI</name>
<dbReference type="Gene3D" id="1.20.120.910">
    <property type="entry name" value="DksA, coiled-coil domain"/>
    <property type="match status" value="1"/>
</dbReference>
<accession>A0A831YBH2</accession>
<dbReference type="EMBL" id="DSFC01000037">
    <property type="protein sequence ID" value="HEV08891.1"/>
    <property type="molecule type" value="Genomic_DNA"/>
</dbReference>
<comment type="caution">
    <text evidence="6">The sequence shown here is derived from an EMBL/GenBank/DDBJ whole genome shotgun (WGS) entry which is preliminary data.</text>
</comment>
<evidence type="ECO:0000313" key="6">
    <source>
        <dbReference type="EMBL" id="HEV08891.1"/>
    </source>
</evidence>
<feature type="domain" description="Zinc finger DksA/TraR C4-type" evidence="5">
    <location>
        <begin position="81"/>
        <end position="108"/>
    </location>
</feature>
<dbReference type="PROSITE" id="PS51128">
    <property type="entry name" value="ZF_DKSA_2"/>
    <property type="match status" value="1"/>
</dbReference>
<evidence type="ECO:0000256" key="2">
    <source>
        <dbReference type="ARBA" id="ARBA00022771"/>
    </source>
</evidence>
<keyword evidence="1" id="KW-0479">Metal-binding</keyword>
<protein>
    <submittedName>
        <fullName evidence="6">TraR/DksA family transcriptional regulator</fullName>
    </submittedName>
</protein>
<gene>
    <name evidence="6" type="ORF">ENO34_00650</name>
</gene>
<dbReference type="AlphaFoldDB" id="A0A831YBH2"/>
<dbReference type="SUPFAM" id="SSF57716">
    <property type="entry name" value="Glucocorticoid receptor-like (DNA-binding domain)"/>
    <property type="match status" value="1"/>
</dbReference>
<proteinExistence type="predicted"/>
<sequence>MEKDKLEKYRRLLLKKKKQILERYLKKQQTQAVLSEESAQPRDLEDYALIDLTEEILGQLSDIEIEILRAIDDALERIKNGTYGVCEVCGKEIEEERLQAVPWTTLCIQHAKEREMTEETPDLRYKQYFDSLTVRENPVSEEEAGEL</sequence>
<keyword evidence="3" id="KW-0862">Zinc</keyword>
<keyword evidence="2" id="KW-0863">Zinc-finger</keyword>
<dbReference type="GO" id="GO:0008270">
    <property type="term" value="F:zinc ion binding"/>
    <property type="evidence" value="ECO:0007669"/>
    <property type="project" value="UniProtKB-KW"/>
</dbReference>
<evidence type="ECO:0000259" key="5">
    <source>
        <dbReference type="Pfam" id="PF01258"/>
    </source>
</evidence>
<dbReference type="Pfam" id="PF01258">
    <property type="entry name" value="zf-dskA_traR"/>
    <property type="match status" value="1"/>
</dbReference>
<dbReference type="Proteomes" id="UP000885621">
    <property type="component" value="Unassembled WGS sequence"/>
</dbReference>